<sequence length="143" mass="15364">MSEFEGNGVYYAATELEAPACGGRAVAVLGWGNSAGQAAVVGVEGTFALEAVIMRDNGTGERRTLEASNLFVFIGGRPRTGWLRGTLALDDRGYLHTGAEAPAEGTWQRFGRRPFTLETGRPGVIRGRRCAERLDQTSRFGGR</sequence>
<proteinExistence type="predicted"/>
<dbReference type="Proteomes" id="UP000318578">
    <property type="component" value="Unassembled WGS sequence"/>
</dbReference>
<dbReference type="PRINTS" id="PR00469">
    <property type="entry name" value="PNDRDTASEII"/>
</dbReference>
<dbReference type="OrthoDB" id="109585at2"/>
<dbReference type="EMBL" id="VJZA01000018">
    <property type="protein sequence ID" value="TVT22422.1"/>
    <property type="molecule type" value="Genomic_DNA"/>
</dbReference>
<reference evidence="1 2" key="1">
    <citation type="submission" date="2019-07" db="EMBL/GenBank/DDBJ databases">
        <title>New species of Amycolatopsis and Streptomyces.</title>
        <authorList>
            <person name="Duangmal K."/>
            <person name="Teo W.F.A."/>
            <person name="Lipun K."/>
        </authorList>
    </citation>
    <scope>NUCLEOTIDE SEQUENCE [LARGE SCALE GENOMIC DNA]</scope>
    <source>
        <strain evidence="1 2">JCM 30562</strain>
    </source>
</reference>
<protein>
    <submittedName>
        <fullName evidence="1">Uncharacterized protein</fullName>
    </submittedName>
</protein>
<name>A0A558ADT2_9PSEU</name>
<accession>A0A558ADT2</accession>
<keyword evidence="2" id="KW-1185">Reference proteome</keyword>
<organism evidence="1 2">
    <name type="scientific">Amycolatopsis acidiphila</name>
    <dbReference type="NCBI Taxonomy" id="715473"/>
    <lineage>
        <taxon>Bacteria</taxon>
        <taxon>Bacillati</taxon>
        <taxon>Actinomycetota</taxon>
        <taxon>Actinomycetes</taxon>
        <taxon>Pseudonocardiales</taxon>
        <taxon>Pseudonocardiaceae</taxon>
        <taxon>Amycolatopsis</taxon>
    </lineage>
</organism>
<dbReference type="RefSeq" id="WP_144638186.1">
    <property type="nucleotide sequence ID" value="NZ_BNAX01000020.1"/>
</dbReference>
<dbReference type="SUPFAM" id="SSF51905">
    <property type="entry name" value="FAD/NAD(P)-binding domain"/>
    <property type="match status" value="1"/>
</dbReference>
<dbReference type="AlphaFoldDB" id="A0A558ADT2"/>
<gene>
    <name evidence="1" type="ORF">FNH06_13615</name>
</gene>
<evidence type="ECO:0000313" key="2">
    <source>
        <dbReference type="Proteomes" id="UP000318578"/>
    </source>
</evidence>
<evidence type="ECO:0000313" key="1">
    <source>
        <dbReference type="EMBL" id="TVT22422.1"/>
    </source>
</evidence>
<dbReference type="Gene3D" id="3.50.50.60">
    <property type="entry name" value="FAD/NAD(P)-binding domain"/>
    <property type="match status" value="2"/>
</dbReference>
<dbReference type="InterPro" id="IPR036188">
    <property type="entry name" value="FAD/NAD-bd_sf"/>
</dbReference>
<comment type="caution">
    <text evidence="1">The sequence shown here is derived from an EMBL/GenBank/DDBJ whole genome shotgun (WGS) entry which is preliminary data.</text>
</comment>